<organism evidence="4 5">
    <name type="scientific">Agrocybe chaxingu</name>
    <dbReference type="NCBI Taxonomy" id="84603"/>
    <lineage>
        <taxon>Eukaryota</taxon>
        <taxon>Fungi</taxon>
        <taxon>Dikarya</taxon>
        <taxon>Basidiomycota</taxon>
        <taxon>Agaricomycotina</taxon>
        <taxon>Agaricomycetes</taxon>
        <taxon>Agaricomycetidae</taxon>
        <taxon>Agaricales</taxon>
        <taxon>Agaricineae</taxon>
        <taxon>Strophariaceae</taxon>
        <taxon>Agrocybe</taxon>
    </lineage>
</organism>
<evidence type="ECO:0000256" key="3">
    <source>
        <dbReference type="SAM" id="SignalP"/>
    </source>
</evidence>
<evidence type="ECO:0000313" key="5">
    <source>
        <dbReference type="Proteomes" id="UP001148786"/>
    </source>
</evidence>
<dbReference type="Proteomes" id="UP001148786">
    <property type="component" value="Unassembled WGS sequence"/>
</dbReference>
<evidence type="ECO:0000256" key="2">
    <source>
        <dbReference type="SAM" id="Phobius"/>
    </source>
</evidence>
<accession>A0A9W8MWJ1</accession>
<feature type="chain" id="PRO_5040780988" description="Transmembrane protein" evidence="3">
    <location>
        <begin position="21"/>
        <end position="258"/>
    </location>
</feature>
<gene>
    <name evidence="4" type="ORF">NLJ89_g3804</name>
</gene>
<protein>
    <recommendedName>
        <fullName evidence="6">Transmembrane protein</fullName>
    </recommendedName>
</protein>
<evidence type="ECO:0000313" key="4">
    <source>
        <dbReference type="EMBL" id="KAJ3511950.1"/>
    </source>
</evidence>
<feature type="region of interest" description="Disordered" evidence="1">
    <location>
        <begin position="190"/>
        <end position="258"/>
    </location>
</feature>
<reference evidence="4" key="1">
    <citation type="submission" date="2022-07" db="EMBL/GenBank/DDBJ databases">
        <title>Genome Sequence of Agrocybe chaxingu.</title>
        <authorList>
            <person name="Buettner E."/>
        </authorList>
    </citation>
    <scope>NUCLEOTIDE SEQUENCE</scope>
    <source>
        <strain evidence="4">MP-N11</strain>
    </source>
</reference>
<dbReference type="OrthoDB" id="3066970at2759"/>
<proteinExistence type="predicted"/>
<evidence type="ECO:0000256" key="1">
    <source>
        <dbReference type="SAM" id="MobiDB-lite"/>
    </source>
</evidence>
<dbReference type="EMBL" id="JANKHO010000293">
    <property type="protein sequence ID" value="KAJ3511950.1"/>
    <property type="molecule type" value="Genomic_DNA"/>
</dbReference>
<sequence length="258" mass="28448">MRLFCAILYLALRFLTLSYAAPTSSDPSSSSLSLSATSLAPVSHSRTLSTTSHKRATVTRIPHSQPTRAHSIQIPQIPQPQIPNNPALATRTRDITAAFPDRTRGPGRGPPRDPNGFQGPRRHRGGQRPIIIAFEVLGGLAGAAILFFIGRCLYNYKKAPKRDRIAEILQRHHLEREMEELERNPLALRRTSIQEPAPPYFPRPPSYDETRMAPAVSSAARAEYTQVATHSPPSSPPPTHMSLPSVSRSPDVHLSPTR</sequence>
<feature type="region of interest" description="Disordered" evidence="1">
    <location>
        <begin position="40"/>
        <end position="124"/>
    </location>
</feature>
<keyword evidence="2" id="KW-0812">Transmembrane</keyword>
<name>A0A9W8MWJ1_9AGAR</name>
<keyword evidence="3" id="KW-0732">Signal</keyword>
<feature type="signal peptide" evidence="3">
    <location>
        <begin position="1"/>
        <end position="20"/>
    </location>
</feature>
<feature type="transmembrane region" description="Helical" evidence="2">
    <location>
        <begin position="130"/>
        <end position="154"/>
    </location>
</feature>
<feature type="compositionally biased region" description="Pro residues" evidence="1">
    <location>
        <begin position="196"/>
        <end position="205"/>
    </location>
</feature>
<keyword evidence="5" id="KW-1185">Reference proteome</keyword>
<evidence type="ECO:0008006" key="6">
    <source>
        <dbReference type="Google" id="ProtNLM"/>
    </source>
</evidence>
<keyword evidence="2" id="KW-1133">Transmembrane helix</keyword>
<dbReference type="AlphaFoldDB" id="A0A9W8MWJ1"/>
<keyword evidence="2" id="KW-0472">Membrane</keyword>
<comment type="caution">
    <text evidence="4">The sequence shown here is derived from an EMBL/GenBank/DDBJ whole genome shotgun (WGS) entry which is preliminary data.</text>
</comment>